<dbReference type="InterPro" id="IPR050786">
    <property type="entry name" value="EFG1_rRNA-proc"/>
</dbReference>
<keyword evidence="11" id="KW-1185">Reference proteome</keyword>
<dbReference type="Pfam" id="PF10153">
    <property type="entry name" value="Efg1"/>
    <property type="match status" value="1"/>
</dbReference>
<proteinExistence type="inferred from homology"/>
<dbReference type="AlphaFoldDB" id="A0A6A7BZX1"/>
<evidence type="ECO:0000256" key="6">
    <source>
        <dbReference type="ARBA" id="ARBA00022552"/>
    </source>
</evidence>
<reference evidence="10" key="1">
    <citation type="journal article" date="2020" name="Stud. Mycol.">
        <title>101 Dothideomycetes genomes: a test case for predicting lifestyles and emergence of pathogens.</title>
        <authorList>
            <person name="Haridas S."/>
            <person name="Albert R."/>
            <person name="Binder M."/>
            <person name="Bloem J."/>
            <person name="Labutti K."/>
            <person name="Salamov A."/>
            <person name="Andreopoulos B."/>
            <person name="Baker S."/>
            <person name="Barry K."/>
            <person name="Bills G."/>
            <person name="Bluhm B."/>
            <person name="Cannon C."/>
            <person name="Castanera R."/>
            <person name="Culley D."/>
            <person name="Daum C."/>
            <person name="Ezra D."/>
            <person name="Gonzalez J."/>
            <person name="Henrissat B."/>
            <person name="Kuo A."/>
            <person name="Liang C."/>
            <person name="Lipzen A."/>
            <person name="Lutzoni F."/>
            <person name="Magnuson J."/>
            <person name="Mondo S."/>
            <person name="Nolan M."/>
            <person name="Ohm R."/>
            <person name="Pangilinan J."/>
            <person name="Park H.-J."/>
            <person name="Ramirez L."/>
            <person name="Alfaro M."/>
            <person name="Sun H."/>
            <person name="Tritt A."/>
            <person name="Yoshinaga Y."/>
            <person name="Zwiers L.-H."/>
            <person name="Turgeon B."/>
            <person name="Goodwin S."/>
            <person name="Spatafora J."/>
            <person name="Crous P."/>
            <person name="Grigoriev I."/>
        </authorList>
    </citation>
    <scope>NUCLEOTIDE SEQUENCE</scope>
    <source>
        <strain evidence="10">CBS 480.64</strain>
    </source>
</reference>
<sequence>MAPTKPHTKSKKSSLSKSIRSLRRLLATSIPEDVRREKERALAIAERELNSSNTSREKSRMIGKWHKVRFFERRKAERRLKRVVKEGGTEEEVRDAKVDVSYALYFPLMRDYVPLYAKGKKQGEGEEESKGRGDEKIRKLVEKGMDEGEDALRGLRDGRVAVGDEGAKESEAVGRKGVGDGEERKVAPIVKKRKRADVHGNRRERRKAAKEEIEDEGENSDFFIA</sequence>
<evidence type="ECO:0000256" key="5">
    <source>
        <dbReference type="ARBA" id="ARBA00019827"/>
    </source>
</evidence>
<dbReference type="PANTHER" id="PTHR33911:SF1">
    <property type="entry name" value="RRNA-PROCESSING PROTEIN EFG1"/>
    <property type="match status" value="1"/>
</dbReference>
<evidence type="ECO:0000256" key="2">
    <source>
        <dbReference type="ARBA" id="ARBA00004604"/>
    </source>
</evidence>
<evidence type="ECO:0000313" key="10">
    <source>
        <dbReference type="EMBL" id="KAF2860754.1"/>
    </source>
</evidence>
<comment type="similarity">
    <text evidence="3">Belongs to the EFG1 family.</text>
</comment>
<protein>
    <recommendedName>
        <fullName evidence="4">rRNA-processing protein EFG1</fullName>
    </recommendedName>
    <alternativeName>
        <fullName evidence="5">rRNA-processing protein efg1</fullName>
    </alternativeName>
</protein>
<feature type="compositionally biased region" description="Basic and acidic residues" evidence="9">
    <location>
        <begin position="121"/>
        <end position="159"/>
    </location>
</feature>
<evidence type="ECO:0000256" key="8">
    <source>
        <dbReference type="ARBA" id="ARBA00023242"/>
    </source>
</evidence>
<evidence type="ECO:0000256" key="1">
    <source>
        <dbReference type="ARBA" id="ARBA00002773"/>
    </source>
</evidence>
<dbReference type="Proteomes" id="UP000799421">
    <property type="component" value="Unassembled WGS sequence"/>
</dbReference>
<evidence type="ECO:0000256" key="3">
    <source>
        <dbReference type="ARBA" id="ARBA00006916"/>
    </source>
</evidence>
<dbReference type="OrthoDB" id="47732at2759"/>
<evidence type="ECO:0000256" key="7">
    <source>
        <dbReference type="ARBA" id="ARBA00023054"/>
    </source>
</evidence>
<organism evidence="10 11">
    <name type="scientific">Piedraia hortae CBS 480.64</name>
    <dbReference type="NCBI Taxonomy" id="1314780"/>
    <lineage>
        <taxon>Eukaryota</taxon>
        <taxon>Fungi</taxon>
        <taxon>Dikarya</taxon>
        <taxon>Ascomycota</taxon>
        <taxon>Pezizomycotina</taxon>
        <taxon>Dothideomycetes</taxon>
        <taxon>Dothideomycetidae</taxon>
        <taxon>Capnodiales</taxon>
        <taxon>Piedraiaceae</taxon>
        <taxon>Piedraia</taxon>
    </lineage>
</organism>
<dbReference type="GO" id="GO:0000462">
    <property type="term" value="P:maturation of SSU-rRNA from tricistronic rRNA transcript (SSU-rRNA, 5.8S rRNA, LSU-rRNA)"/>
    <property type="evidence" value="ECO:0007669"/>
    <property type="project" value="TreeGrafter"/>
</dbReference>
<accession>A0A6A7BZX1</accession>
<feature type="compositionally biased region" description="Basic and acidic residues" evidence="9">
    <location>
        <begin position="165"/>
        <end position="186"/>
    </location>
</feature>
<dbReference type="InterPro" id="IPR019310">
    <property type="entry name" value="Efg1"/>
</dbReference>
<dbReference type="EMBL" id="MU005978">
    <property type="protein sequence ID" value="KAF2860754.1"/>
    <property type="molecule type" value="Genomic_DNA"/>
</dbReference>
<dbReference type="GO" id="GO:0030688">
    <property type="term" value="C:preribosome, small subunit precursor"/>
    <property type="evidence" value="ECO:0007669"/>
    <property type="project" value="TreeGrafter"/>
</dbReference>
<keyword evidence="8" id="KW-0539">Nucleus</keyword>
<comment type="function">
    <text evidence="1">Involved in rRNA processing.</text>
</comment>
<feature type="compositionally biased region" description="Basic residues" evidence="9">
    <location>
        <begin position="190"/>
        <end position="208"/>
    </location>
</feature>
<feature type="region of interest" description="Disordered" evidence="9">
    <location>
        <begin position="119"/>
        <end position="225"/>
    </location>
</feature>
<evidence type="ECO:0000256" key="9">
    <source>
        <dbReference type="SAM" id="MobiDB-lite"/>
    </source>
</evidence>
<keyword evidence="7" id="KW-0175">Coiled coil</keyword>
<name>A0A6A7BZX1_9PEZI</name>
<evidence type="ECO:0000256" key="4">
    <source>
        <dbReference type="ARBA" id="ARBA00018689"/>
    </source>
</evidence>
<dbReference type="GO" id="GO:0005730">
    <property type="term" value="C:nucleolus"/>
    <property type="evidence" value="ECO:0007669"/>
    <property type="project" value="UniProtKB-SubCell"/>
</dbReference>
<evidence type="ECO:0000313" key="11">
    <source>
        <dbReference type="Proteomes" id="UP000799421"/>
    </source>
</evidence>
<comment type="subcellular location">
    <subcellularLocation>
        <location evidence="2">Nucleus</location>
        <location evidence="2">Nucleolus</location>
    </subcellularLocation>
</comment>
<dbReference type="PANTHER" id="PTHR33911">
    <property type="entry name" value="RRNA-PROCESSING PROTEIN EFG1"/>
    <property type="match status" value="1"/>
</dbReference>
<keyword evidence="6" id="KW-0698">rRNA processing</keyword>
<gene>
    <name evidence="10" type="ORF">K470DRAFT_257541</name>
</gene>